<feature type="chain" id="PRO_5007898245" description="Lipoprotein" evidence="1">
    <location>
        <begin position="27"/>
        <end position="202"/>
    </location>
</feature>
<evidence type="ECO:0000313" key="2">
    <source>
        <dbReference type="EMBL" id="OAB41124.1"/>
    </source>
</evidence>
<dbReference type="RefSeq" id="WP_068652718.1">
    <property type="nucleotide sequence ID" value="NZ_CP043611.1"/>
</dbReference>
<keyword evidence="3" id="KW-1185">Reference proteome</keyword>
<organism evidence="2 3">
    <name type="scientific">Paenibacillus antarcticus</name>
    <dbReference type="NCBI Taxonomy" id="253703"/>
    <lineage>
        <taxon>Bacteria</taxon>
        <taxon>Bacillati</taxon>
        <taxon>Bacillota</taxon>
        <taxon>Bacilli</taxon>
        <taxon>Bacillales</taxon>
        <taxon>Paenibacillaceae</taxon>
        <taxon>Paenibacillus</taxon>
    </lineage>
</organism>
<feature type="signal peptide" evidence="1">
    <location>
        <begin position="1"/>
        <end position="26"/>
    </location>
</feature>
<dbReference type="PROSITE" id="PS51257">
    <property type="entry name" value="PROKAR_LIPOPROTEIN"/>
    <property type="match status" value="1"/>
</dbReference>
<accession>A0A168JUH0</accession>
<dbReference type="AlphaFoldDB" id="A0A168JUH0"/>
<reference evidence="2 3" key="1">
    <citation type="submission" date="2016-03" db="EMBL/GenBank/DDBJ databases">
        <title>Draft genome sequence of Paenibacillus antarcticus CECT 5836.</title>
        <authorList>
            <person name="Shin S.-K."/>
            <person name="Yi H."/>
        </authorList>
    </citation>
    <scope>NUCLEOTIDE SEQUENCE [LARGE SCALE GENOMIC DNA]</scope>
    <source>
        <strain evidence="2 3">CECT 5836</strain>
    </source>
</reference>
<keyword evidence="1" id="KW-0732">Signal</keyword>
<comment type="caution">
    <text evidence="2">The sequence shown here is derived from an EMBL/GenBank/DDBJ whole genome shotgun (WGS) entry which is preliminary data.</text>
</comment>
<evidence type="ECO:0000313" key="3">
    <source>
        <dbReference type="Proteomes" id="UP000077355"/>
    </source>
</evidence>
<evidence type="ECO:0000256" key="1">
    <source>
        <dbReference type="SAM" id="SignalP"/>
    </source>
</evidence>
<protein>
    <recommendedName>
        <fullName evidence="4">Lipoprotein</fullName>
    </recommendedName>
</protein>
<proteinExistence type="predicted"/>
<sequence length="202" mass="22901">MISYTKVASSIFIAILLITGCSSNKAEETMTQVNNTKVEDTSKVDKPTTTIPATQTEKEFKETKQPIKEEKKKTKKLNSDETLALKYVTVYLNGTDIEKKKKFVQEDIYADMQPLFQMAQSLITEEKNRFVNPEVVESIPFEDKGQKGSYVLIQSKENTGKTKDIIILTAEGKVTFGFTDSTNQDQKKNFDKARTLFKTSKQ</sequence>
<dbReference type="Proteomes" id="UP000077355">
    <property type="component" value="Unassembled WGS sequence"/>
</dbReference>
<dbReference type="EMBL" id="LVJI01000048">
    <property type="protein sequence ID" value="OAB41124.1"/>
    <property type="molecule type" value="Genomic_DNA"/>
</dbReference>
<dbReference type="OrthoDB" id="2612216at2"/>
<evidence type="ECO:0008006" key="4">
    <source>
        <dbReference type="Google" id="ProtNLM"/>
    </source>
</evidence>
<gene>
    <name evidence="2" type="ORF">PBAT_21415</name>
</gene>
<name>A0A168JUH0_9BACL</name>